<sequence>MPAAVVVVDPIDTITDNVIKWLFTGFPKKFVKPLVNRLLTIVCDNLTDVTEIQRDLATQALLNGTVANLTQIQQDLANATVILGSDYQTKIGIFMDKIFQPFLIDLPDIAATNFTDVKTCKSNVTDEINFSLTKASSADAIKKGLINLKPPKTCVDLFPFLENYFPFEIHNITEGDCGVTAP</sequence>
<dbReference type="Proteomes" id="UP000887579">
    <property type="component" value="Unplaced"/>
</dbReference>
<accession>A0AC34FGS8</accession>
<evidence type="ECO:0000313" key="1">
    <source>
        <dbReference type="Proteomes" id="UP000887579"/>
    </source>
</evidence>
<name>A0AC34FGS8_9BILA</name>
<organism evidence="1 2">
    <name type="scientific">Panagrolaimus sp. ES5</name>
    <dbReference type="NCBI Taxonomy" id="591445"/>
    <lineage>
        <taxon>Eukaryota</taxon>
        <taxon>Metazoa</taxon>
        <taxon>Ecdysozoa</taxon>
        <taxon>Nematoda</taxon>
        <taxon>Chromadorea</taxon>
        <taxon>Rhabditida</taxon>
        <taxon>Tylenchina</taxon>
        <taxon>Panagrolaimomorpha</taxon>
        <taxon>Panagrolaimoidea</taxon>
        <taxon>Panagrolaimidae</taxon>
        <taxon>Panagrolaimus</taxon>
    </lineage>
</organism>
<proteinExistence type="predicted"/>
<evidence type="ECO:0000313" key="2">
    <source>
        <dbReference type="WBParaSite" id="ES5_v2.g16407.t1"/>
    </source>
</evidence>
<dbReference type="WBParaSite" id="ES5_v2.g16407.t1">
    <property type="protein sequence ID" value="ES5_v2.g16407.t1"/>
    <property type="gene ID" value="ES5_v2.g16407"/>
</dbReference>
<protein>
    <submittedName>
        <fullName evidence="2">Uncharacterized protein</fullName>
    </submittedName>
</protein>
<reference evidence="2" key="1">
    <citation type="submission" date="2022-11" db="UniProtKB">
        <authorList>
            <consortium name="WormBaseParasite"/>
        </authorList>
    </citation>
    <scope>IDENTIFICATION</scope>
</reference>